<comment type="caution">
    <text evidence="3">The sequence shown here is derived from an EMBL/GenBank/DDBJ whole genome shotgun (WGS) entry which is preliminary data.</text>
</comment>
<dbReference type="Pfam" id="PF13472">
    <property type="entry name" value="Lipase_GDSL_2"/>
    <property type="match status" value="1"/>
</dbReference>
<dbReference type="InterPro" id="IPR051532">
    <property type="entry name" value="Ester_Hydrolysis_Enzymes"/>
</dbReference>
<evidence type="ECO:0000313" key="3">
    <source>
        <dbReference type="EMBL" id="MFC4634140.1"/>
    </source>
</evidence>
<accession>A0ABV9HWN1</accession>
<dbReference type="SUPFAM" id="SSF52266">
    <property type="entry name" value="SGNH hydrolase"/>
    <property type="match status" value="1"/>
</dbReference>
<feature type="signal peptide" evidence="1">
    <location>
        <begin position="1"/>
        <end position="23"/>
    </location>
</feature>
<dbReference type="PROSITE" id="PS51257">
    <property type="entry name" value="PROKAR_LIPOPROTEIN"/>
    <property type="match status" value="1"/>
</dbReference>
<reference evidence="4" key="1">
    <citation type="journal article" date="2019" name="Int. J. Syst. Evol. Microbiol.">
        <title>The Global Catalogue of Microorganisms (GCM) 10K type strain sequencing project: providing services to taxonomists for standard genome sequencing and annotation.</title>
        <authorList>
            <consortium name="The Broad Institute Genomics Platform"/>
            <consortium name="The Broad Institute Genome Sequencing Center for Infectious Disease"/>
            <person name="Wu L."/>
            <person name="Ma J."/>
        </authorList>
    </citation>
    <scope>NUCLEOTIDE SEQUENCE [LARGE SCALE GENOMIC DNA]</scope>
    <source>
        <strain evidence="4">YJ-61-S</strain>
    </source>
</reference>
<gene>
    <name evidence="3" type="ORF">ACFO3O_09500</name>
</gene>
<dbReference type="InterPro" id="IPR013830">
    <property type="entry name" value="SGNH_hydro"/>
</dbReference>
<dbReference type="Proteomes" id="UP001596043">
    <property type="component" value="Unassembled WGS sequence"/>
</dbReference>
<dbReference type="EMBL" id="JBHSFV010000005">
    <property type="protein sequence ID" value="MFC4634140.1"/>
    <property type="molecule type" value="Genomic_DNA"/>
</dbReference>
<protein>
    <submittedName>
        <fullName evidence="3">SGNH/GDSL hydrolase family protein</fullName>
    </submittedName>
</protein>
<sequence length="243" mass="27456">MKLSKVYKYAAFLLLFIVLSCYDDGIEEEPPVNEINILTIGDSRVQGNRPYHESYRYELWKSLIESDWTVDFLGPNTDQAEYPEFLGLEFDKNHAAVGGYTTKNVLTTIEATLADIEVPDVILMGIGGIDLIRDNSYDQAIANMHVIIDILQENNPDVTIFMEQIAPAISDIYTDENILIFEGFNDAILTVSEERTTEDSKVVAVDMAEGWQDLFLADDLHYNAIGAKIVADRYFDAIEEHVE</sequence>
<keyword evidence="1" id="KW-0732">Signal</keyword>
<feature type="domain" description="SGNH hydrolase-type esterase" evidence="2">
    <location>
        <begin position="40"/>
        <end position="228"/>
    </location>
</feature>
<evidence type="ECO:0000313" key="4">
    <source>
        <dbReference type="Proteomes" id="UP001596043"/>
    </source>
</evidence>
<dbReference type="GO" id="GO:0016787">
    <property type="term" value="F:hydrolase activity"/>
    <property type="evidence" value="ECO:0007669"/>
    <property type="project" value="UniProtKB-KW"/>
</dbReference>
<feature type="chain" id="PRO_5046320773" evidence="1">
    <location>
        <begin position="24"/>
        <end position="243"/>
    </location>
</feature>
<evidence type="ECO:0000259" key="2">
    <source>
        <dbReference type="Pfam" id="PF13472"/>
    </source>
</evidence>
<dbReference type="RefSeq" id="WP_379978367.1">
    <property type="nucleotide sequence ID" value="NZ_JBHSFV010000005.1"/>
</dbReference>
<evidence type="ECO:0000256" key="1">
    <source>
        <dbReference type="SAM" id="SignalP"/>
    </source>
</evidence>
<dbReference type="PANTHER" id="PTHR30383">
    <property type="entry name" value="THIOESTERASE 1/PROTEASE 1/LYSOPHOSPHOLIPASE L1"/>
    <property type="match status" value="1"/>
</dbReference>
<organism evidence="3 4">
    <name type="scientific">Dokdonia ponticola</name>
    <dbReference type="NCBI Taxonomy" id="2041041"/>
    <lineage>
        <taxon>Bacteria</taxon>
        <taxon>Pseudomonadati</taxon>
        <taxon>Bacteroidota</taxon>
        <taxon>Flavobacteriia</taxon>
        <taxon>Flavobacteriales</taxon>
        <taxon>Flavobacteriaceae</taxon>
        <taxon>Dokdonia</taxon>
    </lineage>
</organism>
<keyword evidence="3" id="KW-0378">Hydrolase</keyword>
<dbReference type="Gene3D" id="3.40.50.1110">
    <property type="entry name" value="SGNH hydrolase"/>
    <property type="match status" value="1"/>
</dbReference>
<proteinExistence type="predicted"/>
<dbReference type="InterPro" id="IPR036514">
    <property type="entry name" value="SGNH_hydro_sf"/>
</dbReference>
<keyword evidence="4" id="KW-1185">Reference proteome</keyword>
<name>A0ABV9HWN1_9FLAO</name>
<dbReference type="PANTHER" id="PTHR30383:SF5">
    <property type="entry name" value="SGNH HYDROLASE-TYPE ESTERASE DOMAIN-CONTAINING PROTEIN"/>
    <property type="match status" value="1"/>
</dbReference>